<name>A0A0M0L8Y1_9BACI</name>
<evidence type="ECO:0000313" key="2">
    <source>
        <dbReference type="Proteomes" id="UP000037558"/>
    </source>
</evidence>
<reference evidence="2" key="1">
    <citation type="submission" date="2015-08" db="EMBL/GenBank/DDBJ databases">
        <title>Fjat-14210 dsm16467.</title>
        <authorList>
            <person name="Liu B."/>
            <person name="Wang J."/>
            <person name="Zhu Y."/>
            <person name="Liu G."/>
            <person name="Chen Q."/>
            <person name="Chen Z."/>
            <person name="Lan J."/>
            <person name="Che J."/>
            <person name="Ge C."/>
            <person name="Shi H."/>
            <person name="Pan Z."/>
            <person name="Liu X."/>
        </authorList>
    </citation>
    <scope>NUCLEOTIDE SEQUENCE [LARGE SCALE GENOMIC DNA]</scope>
    <source>
        <strain evidence="2">DSM 16467</strain>
    </source>
</reference>
<evidence type="ECO:0000313" key="1">
    <source>
        <dbReference type="EMBL" id="KOO47479.1"/>
    </source>
</evidence>
<sequence length="198" mass="24155">MMIHSLIKEVRKKWQHHETNRLIVAIDGLSRSGKTTITKELEKELQRESISYAILHIDDFITERSKRYHTGRDQWEEYYHLQWDVEQLKEHLFKPLQEEAILSLPFYLDKEDRHEWRSVHLPPKGVIIIEGVFLQRSVWRSFLDYIVYIDCSRETRFRRESNETQTLVHKFENRYWKAEEHYLKEEQPLENAGLVIYN</sequence>
<dbReference type="STRING" id="284581.AMD01_05375"/>
<dbReference type="InterPro" id="IPR027417">
    <property type="entry name" value="P-loop_NTPase"/>
</dbReference>
<dbReference type="PANTHER" id="PTHR10285">
    <property type="entry name" value="URIDINE KINASE"/>
    <property type="match status" value="1"/>
</dbReference>
<keyword evidence="1" id="KW-0808">Transferase</keyword>
<dbReference type="Pfam" id="PF13238">
    <property type="entry name" value="AAA_18"/>
    <property type="match status" value="1"/>
</dbReference>
<dbReference type="GO" id="GO:0004849">
    <property type="term" value="F:uridine kinase activity"/>
    <property type="evidence" value="ECO:0007669"/>
    <property type="project" value="UniProtKB-EC"/>
</dbReference>
<dbReference type="NCBIfam" id="NF005807">
    <property type="entry name" value="PRK07667.1"/>
    <property type="match status" value="1"/>
</dbReference>
<accession>A0A0M0L8Y1</accession>
<keyword evidence="1" id="KW-0418">Kinase</keyword>
<dbReference type="OrthoDB" id="1420794at2"/>
<protein>
    <submittedName>
        <fullName evidence="1">Uridine kinase</fullName>
        <ecNumber evidence="1">2.7.1.48</ecNumber>
    </submittedName>
</protein>
<dbReference type="SUPFAM" id="SSF52540">
    <property type="entry name" value="P-loop containing nucleoside triphosphate hydrolases"/>
    <property type="match status" value="1"/>
</dbReference>
<dbReference type="Proteomes" id="UP000037558">
    <property type="component" value="Unassembled WGS sequence"/>
</dbReference>
<gene>
    <name evidence="1" type="ORF">AMD01_05375</name>
</gene>
<organism evidence="1 2">
    <name type="scientific">Priestia koreensis</name>
    <dbReference type="NCBI Taxonomy" id="284581"/>
    <lineage>
        <taxon>Bacteria</taxon>
        <taxon>Bacillati</taxon>
        <taxon>Bacillota</taxon>
        <taxon>Bacilli</taxon>
        <taxon>Bacillales</taxon>
        <taxon>Bacillaceae</taxon>
        <taxon>Priestia</taxon>
    </lineage>
</organism>
<dbReference type="PATRIC" id="fig|284581.3.peg.4453"/>
<dbReference type="RefSeq" id="WP_053400384.1">
    <property type="nucleotide sequence ID" value="NZ_JAUKEN010000001.1"/>
</dbReference>
<dbReference type="EC" id="2.7.1.48" evidence="1"/>
<dbReference type="EMBL" id="LILC01000007">
    <property type="protein sequence ID" value="KOO47479.1"/>
    <property type="molecule type" value="Genomic_DNA"/>
</dbReference>
<dbReference type="Gene3D" id="3.40.50.300">
    <property type="entry name" value="P-loop containing nucleotide triphosphate hydrolases"/>
    <property type="match status" value="1"/>
</dbReference>
<keyword evidence="2" id="KW-1185">Reference proteome</keyword>
<comment type="caution">
    <text evidence="1">The sequence shown here is derived from an EMBL/GenBank/DDBJ whole genome shotgun (WGS) entry which is preliminary data.</text>
</comment>
<proteinExistence type="predicted"/>
<dbReference type="AlphaFoldDB" id="A0A0M0L8Y1"/>